<keyword evidence="5" id="KW-0732">Signal</keyword>
<evidence type="ECO:0000256" key="7">
    <source>
        <dbReference type="ARBA" id="ARBA00022989"/>
    </source>
</evidence>
<dbReference type="GO" id="GO:0005794">
    <property type="term" value="C:Golgi apparatus"/>
    <property type="evidence" value="ECO:0007669"/>
    <property type="project" value="TreeGrafter"/>
</dbReference>
<dbReference type="InterPro" id="IPR016201">
    <property type="entry name" value="PSI"/>
</dbReference>
<proteinExistence type="predicted"/>
<evidence type="ECO:0000259" key="16">
    <source>
        <dbReference type="PROSITE" id="PS50026"/>
    </source>
</evidence>
<dbReference type="InterPro" id="IPR051568">
    <property type="entry name" value="LZTR1/Attractin"/>
</dbReference>
<dbReference type="CDD" id="cd00055">
    <property type="entry name" value="EGF_Lam"/>
    <property type="match status" value="2"/>
</dbReference>
<dbReference type="SUPFAM" id="SSF117281">
    <property type="entry name" value="Kelch motif"/>
    <property type="match status" value="1"/>
</dbReference>
<dbReference type="Gene3D" id="2.10.25.10">
    <property type="entry name" value="Laminin"/>
    <property type="match status" value="2"/>
</dbReference>
<dbReference type="InterPro" id="IPR002049">
    <property type="entry name" value="LE_dom"/>
</dbReference>
<feature type="transmembrane region" description="Helical" evidence="14">
    <location>
        <begin position="1077"/>
        <end position="1098"/>
    </location>
</feature>
<dbReference type="InterPro" id="IPR000742">
    <property type="entry name" value="EGF"/>
</dbReference>
<dbReference type="SMART" id="SM00423">
    <property type="entry name" value="PSI"/>
    <property type="match status" value="5"/>
</dbReference>
<keyword evidence="11" id="KW-0424">Laminin EGF-like domain</keyword>
<dbReference type="InterPro" id="IPR035914">
    <property type="entry name" value="Sperma_CUB_dom_sf"/>
</dbReference>
<reference evidence="17 18" key="1">
    <citation type="submission" date="2015-08" db="EMBL/GenBank/DDBJ databases">
        <title>Ancestral chromatin configuration constrains chromatin evolution on differentiating sex chromosomes in Drosophila.</title>
        <authorList>
            <person name="Zhou Q."/>
            <person name="Bachtrog D."/>
        </authorList>
    </citation>
    <scope>NUCLEOTIDE SEQUENCE [LARGE SCALE GENOMIC DNA]</scope>
    <source>
        <tissue evidence="17">Whole larvae</tissue>
    </source>
</reference>
<dbReference type="AlphaFoldDB" id="A0A0M4ET48"/>
<dbReference type="FunFam" id="2.120.10.80:FF:000147">
    <property type="entry name" value="Distracted, isoform B"/>
    <property type="match status" value="1"/>
</dbReference>
<dbReference type="InterPro" id="IPR056737">
    <property type="entry name" value="Beta-prop_ATRN-MKLN-like"/>
</dbReference>
<evidence type="ECO:0000256" key="14">
    <source>
        <dbReference type="SAM" id="Phobius"/>
    </source>
</evidence>
<evidence type="ECO:0000313" key="17">
    <source>
        <dbReference type="EMBL" id="ALC45955.1"/>
    </source>
</evidence>
<feature type="region of interest" description="Disordered" evidence="13">
    <location>
        <begin position="1207"/>
        <end position="1234"/>
    </location>
</feature>
<dbReference type="Pfam" id="PF01437">
    <property type="entry name" value="PSI"/>
    <property type="match status" value="1"/>
</dbReference>
<dbReference type="FunFam" id="2.120.10.80:FF:000141">
    <property type="entry name" value="Attractin-like protein 1"/>
    <property type="match status" value="1"/>
</dbReference>
<evidence type="ECO:0000256" key="8">
    <source>
        <dbReference type="ARBA" id="ARBA00023136"/>
    </source>
</evidence>
<dbReference type="Pfam" id="PF23106">
    <property type="entry name" value="EGF_Teneurin"/>
    <property type="match status" value="1"/>
</dbReference>
<evidence type="ECO:0000256" key="6">
    <source>
        <dbReference type="ARBA" id="ARBA00022737"/>
    </source>
</evidence>
<evidence type="ECO:0000259" key="15">
    <source>
        <dbReference type="PROSITE" id="PS01180"/>
    </source>
</evidence>
<dbReference type="Gene3D" id="2.120.10.80">
    <property type="entry name" value="Kelch-type beta propeller"/>
    <property type="match status" value="2"/>
</dbReference>
<dbReference type="Proteomes" id="UP000494163">
    <property type="component" value="Chromosome 3R"/>
</dbReference>
<dbReference type="InterPro" id="IPR056863">
    <property type="entry name" value="LMN_ATRN_NET-like_EGF"/>
</dbReference>
<evidence type="ECO:0000256" key="2">
    <source>
        <dbReference type="ARBA" id="ARBA00022441"/>
    </source>
</evidence>
<keyword evidence="2" id="KW-0880">Kelch repeat</keyword>
<keyword evidence="6" id="KW-0677">Repeat</keyword>
<evidence type="ECO:0000256" key="3">
    <source>
        <dbReference type="ARBA" id="ARBA00022536"/>
    </source>
</evidence>
<comment type="caution">
    <text evidence="12">Lacks conserved residue(s) required for the propagation of feature annotation.</text>
</comment>
<accession>A0A0M4ET48</accession>
<dbReference type="Pfam" id="PF24973">
    <property type="entry name" value="EGF_LMN_ATRN"/>
    <property type="match status" value="1"/>
</dbReference>
<keyword evidence="9 12" id="KW-1015">Disulfide bond</keyword>
<dbReference type="GO" id="GO:0016020">
    <property type="term" value="C:membrane"/>
    <property type="evidence" value="ECO:0007669"/>
    <property type="project" value="UniProtKB-SubCell"/>
</dbReference>
<dbReference type="STRING" id="30019.A0A0M4ET48"/>
<evidence type="ECO:0000256" key="1">
    <source>
        <dbReference type="ARBA" id="ARBA00004167"/>
    </source>
</evidence>
<dbReference type="GO" id="GO:0048731">
    <property type="term" value="P:system development"/>
    <property type="evidence" value="ECO:0007669"/>
    <property type="project" value="UniProtKB-ARBA"/>
</dbReference>
<dbReference type="PROSITE" id="PS01180">
    <property type="entry name" value="CUB"/>
    <property type="match status" value="1"/>
</dbReference>
<dbReference type="SUPFAM" id="SSF49854">
    <property type="entry name" value="Spermadhesin, CUB domain"/>
    <property type="match status" value="1"/>
</dbReference>
<evidence type="ECO:0000256" key="5">
    <source>
        <dbReference type="ARBA" id="ARBA00022729"/>
    </source>
</evidence>
<dbReference type="PANTHER" id="PTHR46376">
    <property type="entry name" value="LEUCINE-ZIPPER-LIKE TRANSCRIPTIONAL REGULATOR 1"/>
    <property type="match status" value="1"/>
</dbReference>
<feature type="compositionally biased region" description="Basic and acidic residues" evidence="13">
    <location>
        <begin position="1211"/>
        <end position="1220"/>
    </location>
</feature>
<evidence type="ECO:0000256" key="12">
    <source>
        <dbReference type="PROSITE-ProRule" id="PRU00076"/>
    </source>
</evidence>
<feature type="domain" description="CUB" evidence="15">
    <location>
        <begin position="1"/>
        <end position="125"/>
    </location>
</feature>
<dbReference type="PROSITE" id="PS01186">
    <property type="entry name" value="EGF_2"/>
    <property type="match status" value="1"/>
</dbReference>
<comment type="subcellular location">
    <subcellularLocation>
        <location evidence="1">Membrane</location>
        <topology evidence="1">Single-pass membrane protein</topology>
    </subcellularLocation>
</comment>
<dbReference type="PANTHER" id="PTHR46376:SF2">
    <property type="entry name" value="DISTRACTED, ISOFORM B"/>
    <property type="match status" value="1"/>
</dbReference>
<keyword evidence="10" id="KW-0325">Glycoprotein</keyword>
<keyword evidence="3 12" id="KW-0245">EGF-like domain</keyword>
<evidence type="ECO:0000313" key="18">
    <source>
        <dbReference type="Proteomes" id="UP000494163"/>
    </source>
</evidence>
<evidence type="ECO:0000256" key="4">
    <source>
        <dbReference type="ARBA" id="ARBA00022692"/>
    </source>
</evidence>
<dbReference type="EMBL" id="CP012526">
    <property type="protein sequence ID" value="ALC45955.1"/>
    <property type="molecule type" value="Genomic_DNA"/>
</dbReference>
<dbReference type="InterPro" id="IPR056732">
    <property type="entry name" value="GBD_ATRN"/>
</dbReference>
<feature type="disulfide bond" evidence="12">
    <location>
        <begin position="185"/>
        <end position="194"/>
    </location>
</feature>
<dbReference type="SMART" id="SM00042">
    <property type="entry name" value="CUB"/>
    <property type="match status" value="1"/>
</dbReference>
<dbReference type="PROSITE" id="PS00022">
    <property type="entry name" value="EGF_1"/>
    <property type="match status" value="1"/>
</dbReference>
<protein>
    <submittedName>
        <fullName evidence="17">Dsd</fullName>
    </submittedName>
</protein>
<keyword evidence="18" id="KW-1185">Reference proteome</keyword>
<dbReference type="PROSITE" id="PS50026">
    <property type="entry name" value="EGF_3"/>
    <property type="match status" value="1"/>
</dbReference>
<keyword evidence="4 14" id="KW-0812">Transmembrane</keyword>
<dbReference type="SMART" id="SM00180">
    <property type="entry name" value="EGF_Lam"/>
    <property type="match status" value="2"/>
</dbReference>
<sequence length="1234" mass="137167">MYHPMGTIHDGWGNYSVSVKCSWLIDAHHPHWIHRHSSTAAGRKTNIRIHLREFATECGWDHLYIFDGDSVDSPLLAVFSGLMYRGNFSIRRVPQVIARSGTALLHFFSDDAYNMSGFNLTYKMNGCPTDSDDVECSGHGTCSDGDCLCDPMYRGEACEVAACPNNCTEARGHGICKLEQERCECAEGYGGDDCGQLRAHGVWSTVHPKHSQAPAGSASHGAAVWRDTLHIIGGETYGRGELMSTYDFNGNVWESMHPEDGRATPAQRYGASIVMYGDKIYMYGGVVKGQGISNELWAFDVSAKSWENITVKAQGCNSSESSMCGPLHVAGHTATLVPGFGDKNNYQYMVVIFGHSPQYGYLNTVQEFNFATREWKLLQTSGYVVKGGYGHSAAYDFLTEKVYVYGGIVSESDASQVLSSRLFAYEPSTRLWTLLSAAPSARLLHTANFVNPGLMIVFGGNTHNDTSQSYGAKCYSQDVLIYDVYCNSWHMQQIPAHLQADLARFGHSSVVFEDALYIYGGFNGQLLNDMLRYEPGHCSYHTKQEKCTSARAGIKCIWDVQSKRCINIMSVQRLALQRGEEYDYVVCPLKSRQTMTTDHLDHVQRCNELPNCRSCVSTAFGCTYCGNGVCSKDRCRETTSVTSIFYADGALAAPQPAPTAAPPLNAKRLDNCPAQEERLLQSICEQLHNCRVCMANMACKWEPESNRCRSYSHGNRSSHEEQLLCRVNCAAHTSCHNCTEDECIWCQNEQRCVDRNAYTASFPYGQCREWTTFNSKCRSTPLAALSAGTVGSTTALSSAQCGYYNSCQQCLDDPACGWCDNGSNTGLGKCVVGGALSPYDKTECALKHWFFTSCPRCNCNGHSYCNDQQHCEQPCNNLTSGAHCEKCRTGYWGNAINGGQCQRCECNNQGDYCHADTGKCFCNTKGIVGDHCEKCDTQNHYIGDPLRGSCYYELTIDYQFTFNLSKKEDRHFTQINFRNSPAKPEIDADFTITCSVPAKMDISVKRAGSPEKLILVGVNCSAFRHRFLKTEYQFGPATLPGDNSSLTTFYVFVHDFQPPIWIQIAFSQYPKLNLQQFFITFSSCFLLLLLMAAVLWKIKQKYDMFRRRQRLFVEMEQMASRPFSQVLVDIENRENIDLSLTLDGISHMSKKRKKQECPSPIALEPCNGNRAAVLSLLVRLPTGGLSQAPAGQSAGLAVASALVTLGNPRRPSIDQHPKEPKAKRKQSQHPDSCT</sequence>
<gene>
    <name evidence="17" type="ORF">Dbus_chr3Rg705</name>
</gene>
<dbReference type="OrthoDB" id="9998912at2759"/>
<organism evidence="17 18">
    <name type="scientific">Drosophila busckii</name>
    <name type="common">Fruit fly</name>
    <dbReference type="NCBI Taxonomy" id="30019"/>
    <lineage>
        <taxon>Eukaryota</taxon>
        <taxon>Metazoa</taxon>
        <taxon>Ecdysozoa</taxon>
        <taxon>Arthropoda</taxon>
        <taxon>Hexapoda</taxon>
        <taxon>Insecta</taxon>
        <taxon>Pterygota</taxon>
        <taxon>Neoptera</taxon>
        <taxon>Endopterygota</taxon>
        <taxon>Diptera</taxon>
        <taxon>Brachycera</taxon>
        <taxon>Muscomorpha</taxon>
        <taxon>Ephydroidea</taxon>
        <taxon>Drosophilidae</taxon>
        <taxon>Drosophila</taxon>
    </lineage>
</organism>
<dbReference type="SMR" id="A0A0M4ET48"/>
<name>A0A0M4ET48_DROBS</name>
<dbReference type="InterPro" id="IPR000859">
    <property type="entry name" value="CUB_dom"/>
</dbReference>
<evidence type="ECO:0000256" key="13">
    <source>
        <dbReference type="SAM" id="MobiDB-lite"/>
    </source>
</evidence>
<feature type="domain" description="EGF-like" evidence="16">
    <location>
        <begin position="159"/>
        <end position="195"/>
    </location>
</feature>
<dbReference type="InterPro" id="IPR015915">
    <property type="entry name" value="Kelch-typ_b-propeller"/>
</dbReference>
<dbReference type="CDD" id="cd00041">
    <property type="entry name" value="CUB"/>
    <property type="match status" value="1"/>
</dbReference>
<dbReference type="FunFam" id="2.60.120.290:FF:000046">
    <property type="entry name" value="Attractin-like protein 1"/>
    <property type="match status" value="1"/>
</dbReference>
<keyword evidence="8 14" id="KW-0472">Membrane</keyword>
<keyword evidence="7 14" id="KW-1133">Transmembrane helix</keyword>
<evidence type="ECO:0000256" key="10">
    <source>
        <dbReference type="ARBA" id="ARBA00023180"/>
    </source>
</evidence>
<evidence type="ECO:0000256" key="9">
    <source>
        <dbReference type="ARBA" id="ARBA00023157"/>
    </source>
</evidence>
<dbReference type="Pfam" id="PF24972">
    <property type="entry name" value="GBD_ATRN"/>
    <property type="match status" value="1"/>
</dbReference>
<dbReference type="OMA" id="MNGCPSD"/>
<dbReference type="GO" id="GO:0048513">
    <property type="term" value="P:animal organ development"/>
    <property type="evidence" value="ECO:0007669"/>
    <property type="project" value="UniProtKB-ARBA"/>
</dbReference>
<dbReference type="Gene3D" id="2.60.120.290">
    <property type="entry name" value="Spermadhesin, CUB domain"/>
    <property type="match status" value="1"/>
</dbReference>
<dbReference type="SUPFAM" id="SSF57196">
    <property type="entry name" value="EGF/Laminin"/>
    <property type="match status" value="1"/>
</dbReference>
<dbReference type="InterPro" id="IPR002165">
    <property type="entry name" value="Plexin_repeat"/>
</dbReference>
<dbReference type="Pfam" id="PF24981">
    <property type="entry name" value="Beta-prop_ATRN-LZTR1"/>
    <property type="match status" value="1"/>
</dbReference>
<evidence type="ECO:0000256" key="11">
    <source>
        <dbReference type="ARBA" id="ARBA00023292"/>
    </source>
</evidence>